<dbReference type="PANTHER" id="PTHR35399:SF2">
    <property type="entry name" value="DUF839 DOMAIN-CONTAINING PROTEIN"/>
    <property type="match status" value="1"/>
</dbReference>
<keyword evidence="4" id="KW-1185">Reference proteome</keyword>
<dbReference type="Pfam" id="PF05787">
    <property type="entry name" value="PhoX"/>
    <property type="match status" value="1"/>
</dbReference>
<evidence type="ECO:0000256" key="2">
    <source>
        <dbReference type="SAM" id="Phobius"/>
    </source>
</evidence>
<reference evidence="3" key="1">
    <citation type="submission" date="2023-06" db="EMBL/GenBank/DDBJ databases">
        <title>Survivors Of The Sea: Transcriptome response of Skeletonema marinoi to long-term dormancy.</title>
        <authorList>
            <person name="Pinder M.I.M."/>
            <person name="Kourtchenko O."/>
            <person name="Robertson E.K."/>
            <person name="Larsson T."/>
            <person name="Maumus F."/>
            <person name="Osuna-Cruz C.M."/>
            <person name="Vancaester E."/>
            <person name="Stenow R."/>
            <person name="Vandepoele K."/>
            <person name="Ploug H."/>
            <person name="Bruchert V."/>
            <person name="Godhe A."/>
            <person name="Topel M."/>
        </authorList>
    </citation>
    <scope>NUCLEOTIDE SEQUENCE</scope>
    <source>
        <strain evidence="3">R05AC</strain>
    </source>
</reference>
<keyword evidence="2" id="KW-0472">Membrane</keyword>
<dbReference type="Proteomes" id="UP001224775">
    <property type="component" value="Unassembled WGS sequence"/>
</dbReference>
<feature type="region of interest" description="Disordered" evidence="1">
    <location>
        <begin position="203"/>
        <end position="232"/>
    </location>
</feature>
<proteinExistence type="predicted"/>
<keyword evidence="2" id="KW-1133">Transmembrane helix</keyword>
<gene>
    <name evidence="3" type="ORF">QTG54_009540</name>
</gene>
<organism evidence="3 4">
    <name type="scientific">Skeletonema marinoi</name>
    <dbReference type="NCBI Taxonomy" id="267567"/>
    <lineage>
        <taxon>Eukaryota</taxon>
        <taxon>Sar</taxon>
        <taxon>Stramenopiles</taxon>
        <taxon>Ochrophyta</taxon>
        <taxon>Bacillariophyta</taxon>
        <taxon>Coscinodiscophyceae</taxon>
        <taxon>Thalassiosirophycidae</taxon>
        <taxon>Thalassiosirales</taxon>
        <taxon>Skeletonemataceae</taxon>
        <taxon>Skeletonema</taxon>
        <taxon>Skeletonema marinoi-dohrnii complex</taxon>
    </lineage>
</organism>
<feature type="compositionally biased region" description="Polar residues" evidence="1">
    <location>
        <begin position="123"/>
        <end position="138"/>
    </location>
</feature>
<dbReference type="AlphaFoldDB" id="A0AAD9DA33"/>
<feature type="compositionally biased region" description="Low complexity" evidence="1">
    <location>
        <begin position="207"/>
        <end position="232"/>
    </location>
</feature>
<name>A0AAD9DA33_9STRA</name>
<evidence type="ECO:0000256" key="1">
    <source>
        <dbReference type="SAM" id="MobiDB-lite"/>
    </source>
</evidence>
<keyword evidence="2" id="KW-0812">Transmembrane</keyword>
<feature type="transmembrane region" description="Helical" evidence="2">
    <location>
        <begin position="164"/>
        <end position="185"/>
    </location>
</feature>
<evidence type="ECO:0000313" key="3">
    <source>
        <dbReference type="EMBL" id="KAK1739781.1"/>
    </source>
</evidence>
<dbReference type="InterPro" id="IPR008557">
    <property type="entry name" value="PhoX"/>
</dbReference>
<dbReference type="SUPFAM" id="SSF63825">
    <property type="entry name" value="YWTD domain"/>
    <property type="match status" value="1"/>
</dbReference>
<dbReference type="EMBL" id="JATAAI010000017">
    <property type="protein sequence ID" value="KAK1739781.1"/>
    <property type="molecule type" value="Genomic_DNA"/>
</dbReference>
<feature type="region of interest" description="Disordered" evidence="1">
    <location>
        <begin position="123"/>
        <end position="152"/>
    </location>
</feature>
<evidence type="ECO:0000313" key="4">
    <source>
        <dbReference type="Proteomes" id="UP001224775"/>
    </source>
</evidence>
<protein>
    <submittedName>
        <fullName evidence="3">DUF839 domain-containing protein</fullName>
    </submittedName>
</protein>
<dbReference type="PANTHER" id="PTHR35399">
    <property type="entry name" value="SLR8030 PROTEIN"/>
    <property type="match status" value="1"/>
</dbReference>
<feature type="region of interest" description="Disordered" evidence="1">
    <location>
        <begin position="53"/>
        <end position="76"/>
    </location>
</feature>
<accession>A0AAD9DA33</accession>
<comment type="caution">
    <text evidence="3">The sequence shown here is derived from an EMBL/GenBank/DDBJ whole genome shotgun (WGS) entry which is preliminary data.</text>
</comment>
<sequence length="606" mass="65201">MKDVMTSSMVSANCPLISNSLLRNHNCASPMLSSFINCYSGWHALDEEEQTAGFAAASPSSDANQPAAADASNPSATPVLAPSTMALFAASFDNSACSSVSSDGSSGNIANIIVAEKAVPSSPSLSQMDKTFVSSDESSQGDEEAGDVVGPVDEKADSRRRIIMFAKGCVIVLLIGIILIIVSVGKQMPKNKPKNQSFFDVPVTLEPSSSPSGTPSISPTTTNFPTLQPSSSPSTFPSAAPFVLFTYGESLYTDNNLGIQISVGLTARQIAQSGSSVRYDNGGRSSRRYHGMMDGAGIAQLPDRGYAYLSNAEEPDGNGGVYGLYFNKDGQIVDYKALLTGTSRNCGGGMSPWNTWISCEEYKNGQCWQVEPNPDSPNHNLPKATLLGGPSGGEYETVAVDNTNKSRPIFFTTEDQSNGELRRFEADGNDWDALHAGGRTTYLEFLDGNRFQWTTSLSAGENSAASYYPNAEGIICHNSTLYFVAKVTRTLFILDLNDMTYTSELTGSSWVGQGSFNSQPDQIIESDLDKRKYIYFTEDGGSAPGVHVRDREGKYYTMVRGVPGGRYSGDETVGIAFSPDRKKFYFGFQDAGVLMEVTRYDGHVFN</sequence>